<protein>
    <recommendedName>
        <fullName evidence="1">Mga helix-turn-helix domain-containing protein</fullName>
    </recommendedName>
</protein>
<dbReference type="EMBL" id="AP025635">
    <property type="protein sequence ID" value="BDG66773.1"/>
    <property type="molecule type" value="Genomic_DNA"/>
</dbReference>
<sequence>MDYIEKLYRFYLTKKQVDKLTIVRNLVVEKQLSLDAIGESLSKSLYQVKILLTEIDDDLAGISTLEDSFFFLEKRTLHLSDDLNQEQSLYIFVNLKKKYFLESPYYKLLIYLLRKRKTRMVDISEELIFSVSYCYKLLSYLKKMFAVQNVPIKISNSSDSIQLTGEESCIRMYHYLVEVMACNVYTEHPIRSSMEWIAKDYETLRTTKVKHAIVFSIIENAILRGNIVPGVDASTLALYHCLKKENDQQLANLFPIRNQSDVEKELVYYYFWRVLFIPETVRESEKKVIGEKFLMLENNDYVDFASQILEQLSKKYALTKQASSVFIYEVVINTWGYIHLYLDNFLSIGEIDYTNDRLVEVEVIIDRVLNNHRGWIEREPLFIRKLSQIVTSYLPIQKEDQINIGISLLNHPEYIPVIKNTLLKIYNEKVIKFNANLADSDILVSDGVLIHNASQKFAFFGNVHNTRDWDNLNAMIQSAILAKYT</sequence>
<evidence type="ECO:0000313" key="2">
    <source>
        <dbReference type="EMBL" id="BDG66773.1"/>
    </source>
</evidence>
<dbReference type="InterPro" id="IPR007737">
    <property type="entry name" value="Mga_HTH"/>
</dbReference>
<organism evidence="2 3">
    <name type="scientific">Enterococcus innesii</name>
    <dbReference type="NCBI Taxonomy" id="2839759"/>
    <lineage>
        <taxon>Bacteria</taxon>
        <taxon>Bacillati</taxon>
        <taxon>Bacillota</taxon>
        <taxon>Bacilli</taxon>
        <taxon>Lactobacillales</taxon>
        <taxon>Enterococcaceae</taxon>
        <taxon>Enterococcus</taxon>
    </lineage>
</organism>
<name>A0ABM7XP26_9ENTE</name>
<accession>A0ABM7XP26</accession>
<dbReference type="Proteomes" id="UP000831692">
    <property type="component" value="Chromosome"/>
</dbReference>
<gene>
    <name evidence="2" type="ORF">ENLAB_03370</name>
</gene>
<evidence type="ECO:0000313" key="3">
    <source>
        <dbReference type="Proteomes" id="UP000831692"/>
    </source>
</evidence>
<keyword evidence="3" id="KW-1185">Reference proteome</keyword>
<feature type="domain" description="Mga helix-turn-helix" evidence="1">
    <location>
        <begin position="95"/>
        <end position="175"/>
    </location>
</feature>
<evidence type="ECO:0000259" key="1">
    <source>
        <dbReference type="Pfam" id="PF05043"/>
    </source>
</evidence>
<proteinExistence type="predicted"/>
<reference evidence="2 3" key="1">
    <citation type="submission" date="2022-03" db="EMBL/GenBank/DDBJ databases">
        <title>Complete genome sequence of Enterococcus innesii DB-1.</title>
        <authorList>
            <person name="Fukuda D."/>
            <person name="Nolasco-Hipolito C."/>
        </authorList>
    </citation>
    <scope>NUCLEOTIDE SEQUENCE [LARGE SCALE GENOMIC DNA]</scope>
    <source>
        <strain evidence="2 3">DB-1</strain>
    </source>
</reference>
<dbReference type="Pfam" id="PF05043">
    <property type="entry name" value="Mga"/>
    <property type="match status" value="1"/>
</dbReference>